<evidence type="ECO:0000313" key="2">
    <source>
        <dbReference type="Proteomes" id="UP000220840"/>
    </source>
</evidence>
<name>A0A2A7MCY7_9CLOT</name>
<organism evidence="1 2">
    <name type="scientific">Clostridium neonatale</name>
    <dbReference type="NCBI Taxonomy" id="137838"/>
    <lineage>
        <taxon>Bacteria</taxon>
        <taxon>Bacillati</taxon>
        <taxon>Bacillota</taxon>
        <taxon>Clostridia</taxon>
        <taxon>Eubacteriales</taxon>
        <taxon>Clostridiaceae</taxon>
        <taxon>Clostridium</taxon>
    </lineage>
</organism>
<keyword evidence="2" id="KW-1185">Reference proteome</keyword>
<proteinExistence type="predicted"/>
<sequence>MFKLEEYIAKRKKEDKIDEFDFKKHSENMASIIKYVTDYFNNYLNLEDYDYEMAKTQQTVNKFKNGIQKNYPQTHDYIISYYFDKKMRLDKYVTKAYEEMKDSELFYKEEDYKKVAEYVIEKKLNIPMNEMLFSKLSLMAQEYKQVQNECPSISEMKELDNAIVDWVKSVYRKYHVNLLNYASEVAYHYYETYVVTEYDRETETFYHINKYDYRYQENPFDINDIYHRNEHREFIKDHKGELEMLIMYCWLKDEIKDLDYWPEYVQLSLDSNRVKLSKRKCVFIPVQISNINYPAEIVAAGKYIETVNGLITKDPGENYIVRISYAKNNDEIWKEKKSLKSLIENLQSSFKRYGAPSLVEFQSPYKTVGYSKEDFFDNYQAFEKGLFRFTKTKIAIINGNIKGSKGKEFLFSSIDDILKLHNSCKELNLRLKLSVDFNDSNRKNILKEKMEETINALSSIRSFIVGIHLNNIDSWKNYRRIFDEDSRHEYMSIYDYPTVGVFMQGLATIVQDSKARYLIPEKIDNEEKIEGLIDGLYRAGFCFEKGGGFDEKQ</sequence>
<dbReference type="Proteomes" id="UP000220840">
    <property type="component" value="Unassembled WGS sequence"/>
</dbReference>
<dbReference type="OrthoDB" id="9554296at2"/>
<dbReference type="AlphaFoldDB" id="A0A2A7MCY7"/>
<gene>
    <name evidence="1" type="ORF">CQ394_17720</name>
</gene>
<evidence type="ECO:0000313" key="1">
    <source>
        <dbReference type="EMBL" id="PEG29211.1"/>
    </source>
</evidence>
<comment type="caution">
    <text evidence="1">The sequence shown here is derived from an EMBL/GenBank/DDBJ whole genome shotgun (WGS) entry which is preliminary data.</text>
</comment>
<dbReference type="EMBL" id="PDCJ01000004">
    <property type="protein sequence ID" value="PEG29211.1"/>
    <property type="molecule type" value="Genomic_DNA"/>
</dbReference>
<reference evidence="1 2" key="1">
    <citation type="submission" date="2017-10" db="EMBL/GenBank/DDBJ databases">
        <title>Effective Description of Clostridium neonatale sp. nov. linked to necrotizing enterocolitis in neonates and a clarification of species assignable to the genus Clostridium (Prazmowski 1880) emend. Lawson and Rainey 2016.</title>
        <authorList>
            <person name="Bernard K."/>
            <person name="Burdz T."/>
            <person name="Wiebe D."/>
            <person name="Balcewich B."/>
            <person name="Alfa M."/>
            <person name="Bernier A.-M."/>
        </authorList>
    </citation>
    <scope>NUCLEOTIDE SEQUENCE [LARGE SCALE GENOMIC DNA]</scope>
    <source>
        <strain evidence="1 2">LCDC99A005</strain>
    </source>
</reference>
<protein>
    <submittedName>
        <fullName evidence="1">Uncharacterized protein</fullName>
    </submittedName>
</protein>
<accession>A0A2A7MCY7</accession>
<dbReference type="STRING" id="137838.GCA_001458595_00975"/>
<dbReference type="RefSeq" id="WP_058293895.1">
    <property type="nucleotide sequence ID" value="NZ_LN890327.1"/>
</dbReference>